<dbReference type="GO" id="GO:0031080">
    <property type="term" value="C:nuclear pore outer ring"/>
    <property type="evidence" value="ECO:0007669"/>
    <property type="project" value="TreeGrafter"/>
</dbReference>
<gene>
    <name evidence="4" type="ORF">K7X08_025181</name>
</gene>
<sequence>MCSYANGFVLLETIGLTVLNYVPGHALHIIMEHSEKLAGMIQLRELQNMLNQNRASGAGSYSTTEMSVSGSLWDVIQLVGERARRRTVLLMDRDNAEVFYSKVSDFEEFFYCLERDLDYIISEKMTVSVLFQRACELSSAFVTLLRTTMTCRNENHLWYPPSEGLTPWTCQEKVRNGLWSLAYLMLQLVKENNSLDDTVKLDFHSHLEVLSDVLLEAYSGAISAKIERGKGHKSLLDEYCNRRDALLECLYQQVKDLVEGKLQVLGEAAEEQKSDFWKAFLRLVVYCKKTLSKLIERSHASLDVCLLQLKKHLLVQHDSMGPKRGFSYFVFQQLYDNRQFSKHMRLGEEFQDDLAIFLKQHQDLFWLHEVFLHQFSEAFEALHSFGSFTK</sequence>
<dbReference type="GO" id="GO:0000972">
    <property type="term" value="P:transcription-dependent tethering of RNA polymerase II gene DNA at nuclear periphery"/>
    <property type="evidence" value="ECO:0007669"/>
    <property type="project" value="TreeGrafter"/>
</dbReference>
<dbReference type="InterPro" id="IPR037624">
    <property type="entry name" value="Nup133-like"/>
</dbReference>
<dbReference type="EMBL" id="JAJAGQ010000009">
    <property type="protein sequence ID" value="KAJ8554503.1"/>
    <property type="molecule type" value="Genomic_DNA"/>
</dbReference>
<keyword evidence="5" id="KW-1185">Reference proteome</keyword>
<evidence type="ECO:0000256" key="3">
    <source>
        <dbReference type="ARBA" id="ARBA00023242"/>
    </source>
</evidence>
<proteinExistence type="predicted"/>
<evidence type="ECO:0000256" key="2">
    <source>
        <dbReference type="ARBA" id="ARBA00022448"/>
    </source>
</evidence>
<dbReference type="GO" id="GO:0006606">
    <property type="term" value="P:protein import into nucleus"/>
    <property type="evidence" value="ECO:0007669"/>
    <property type="project" value="TreeGrafter"/>
</dbReference>
<evidence type="ECO:0000313" key="5">
    <source>
        <dbReference type="Proteomes" id="UP001152561"/>
    </source>
</evidence>
<accession>A0A9Q1M984</accession>
<reference evidence="5" key="1">
    <citation type="journal article" date="2023" name="Proc. Natl. Acad. Sci. U.S.A.">
        <title>Genomic and structural basis for evolution of tropane alkaloid biosynthesis.</title>
        <authorList>
            <person name="Wanga Y.-J."/>
            <person name="Taina T."/>
            <person name="Yua J.-Y."/>
            <person name="Lia J."/>
            <person name="Xua B."/>
            <person name="Chenc J."/>
            <person name="D'Auriad J.C."/>
            <person name="Huanga J.-P."/>
            <person name="Huanga S.-X."/>
        </authorList>
    </citation>
    <scope>NUCLEOTIDE SEQUENCE [LARGE SCALE GENOMIC DNA]</scope>
    <source>
        <strain evidence="5">cv. KIB-2019</strain>
    </source>
</reference>
<name>A0A9Q1M984_9SOLA</name>
<organism evidence="4 5">
    <name type="scientific">Anisodus acutangulus</name>
    <dbReference type="NCBI Taxonomy" id="402998"/>
    <lineage>
        <taxon>Eukaryota</taxon>
        <taxon>Viridiplantae</taxon>
        <taxon>Streptophyta</taxon>
        <taxon>Embryophyta</taxon>
        <taxon>Tracheophyta</taxon>
        <taxon>Spermatophyta</taxon>
        <taxon>Magnoliopsida</taxon>
        <taxon>eudicotyledons</taxon>
        <taxon>Gunneridae</taxon>
        <taxon>Pentapetalae</taxon>
        <taxon>asterids</taxon>
        <taxon>lamiids</taxon>
        <taxon>Solanales</taxon>
        <taxon>Solanaceae</taxon>
        <taxon>Solanoideae</taxon>
        <taxon>Hyoscyameae</taxon>
        <taxon>Anisodus</taxon>
    </lineage>
</organism>
<dbReference type="OrthoDB" id="103454at2759"/>
<dbReference type="Proteomes" id="UP001152561">
    <property type="component" value="Unassembled WGS sequence"/>
</dbReference>
<keyword evidence="2" id="KW-0813">Transport</keyword>
<comment type="caution">
    <text evidence="4">The sequence shown here is derived from an EMBL/GenBank/DDBJ whole genome shotgun (WGS) entry which is preliminary data.</text>
</comment>
<dbReference type="PANTHER" id="PTHR13405">
    <property type="entry name" value="NUCLEAR PORE COMPLEX PROTEIN NUP133"/>
    <property type="match status" value="1"/>
</dbReference>
<dbReference type="GO" id="GO:0017056">
    <property type="term" value="F:structural constituent of nuclear pore"/>
    <property type="evidence" value="ECO:0007669"/>
    <property type="project" value="InterPro"/>
</dbReference>
<dbReference type="AlphaFoldDB" id="A0A9Q1M984"/>
<protein>
    <submittedName>
        <fullName evidence="4">Uncharacterized protein</fullName>
    </submittedName>
</protein>
<keyword evidence="3" id="KW-0539">Nucleus</keyword>
<evidence type="ECO:0000256" key="1">
    <source>
        <dbReference type="ARBA" id="ARBA00004123"/>
    </source>
</evidence>
<evidence type="ECO:0000313" key="4">
    <source>
        <dbReference type="EMBL" id="KAJ8554503.1"/>
    </source>
</evidence>
<comment type="subcellular location">
    <subcellularLocation>
        <location evidence="1">Nucleus</location>
    </subcellularLocation>
</comment>
<dbReference type="PANTHER" id="PTHR13405:SF11">
    <property type="entry name" value="NUCLEAR PORE COMPLEX PROTEIN NUP133"/>
    <property type="match status" value="1"/>
</dbReference>
<dbReference type="GO" id="GO:0016973">
    <property type="term" value="P:poly(A)+ mRNA export from nucleus"/>
    <property type="evidence" value="ECO:0007669"/>
    <property type="project" value="TreeGrafter"/>
</dbReference>